<dbReference type="EMBL" id="BLLO01000017">
    <property type="protein sequence ID" value="GFH78013.1"/>
    <property type="molecule type" value="Genomic_DNA"/>
</dbReference>
<organism evidence="3 5">
    <name type="scientific">Streptomyces gougerotii</name>
    <dbReference type="NCBI Taxonomy" id="53448"/>
    <lineage>
        <taxon>Bacteria</taxon>
        <taxon>Bacillati</taxon>
        <taxon>Actinomycetota</taxon>
        <taxon>Actinomycetes</taxon>
        <taxon>Kitasatosporales</taxon>
        <taxon>Streptomycetaceae</taxon>
        <taxon>Streptomyces</taxon>
        <taxon>Streptomyces diastaticus group</taxon>
    </lineage>
</organism>
<proteinExistence type="predicted"/>
<name>A0A8H9HU70_9ACTN</name>
<feature type="domain" description="DUF397" evidence="1">
    <location>
        <begin position="11"/>
        <end position="67"/>
    </location>
</feature>
<evidence type="ECO:0000313" key="5">
    <source>
        <dbReference type="Proteomes" id="UP000660975"/>
    </source>
</evidence>
<sequence>MTSTGTTPPPLTWVKSSYSNGQGAECVEWAPEHAALTGQVLLRDSKTPHAPYLTLTPASFVGLVSLAKSCG</sequence>
<evidence type="ECO:0000313" key="3">
    <source>
        <dbReference type="EMBL" id="GGU89170.1"/>
    </source>
</evidence>
<evidence type="ECO:0000313" key="4">
    <source>
        <dbReference type="Proteomes" id="UP000480804"/>
    </source>
</evidence>
<dbReference type="Proteomes" id="UP000660975">
    <property type="component" value="Unassembled WGS sequence"/>
</dbReference>
<dbReference type="Pfam" id="PF04149">
    <property type="entry name" value="DUF397"/>
    <property type="match status" value="1"/>
</dbReference>
<comment type="caution">
    <text evidence="3">The sequence shown here is derived from an EMBL/GenBank/DDBJ whole genome shotgun (WGS) entry which is preliminary data.</text>
</comment>
<accession>A0A8H9HU70</accession>
<dbReference type="AlphaFoldDB" id="A0A8H9HU70"/>
<evidence type="ECO:0000313" key="2">
    <source>
        <dbReference type="EMBL" id="GFH78013.1"/>
    </source>
</evidence>
<dbReference type="Proteomes" id="UP000480804">
    <property type="component" value="Unassembled WGS sequence"/>
</dbReference>
<dbReference type="EMBL" id="BMSC01000021">
    <property type="protein sequence ID" value="GGU89170.1"/>
    <property type="molecule type" value="Genomic_DNA"/>
</dbReference>
<reference evidence="3" key="1">
    <citation type="journal article" date="2014" name="Int. J. Syst. Evol. Microbiol.">
        <title>Complete genome sequence of Corynebacterium casei LMG S-19264T (=DSM 44701T), isolated from a smear-ripened cheese.</title>
        <authorList>
            <consortium name="US DOE Joint Genome Institute (JGI-PGF)"/>
            <person name="Walter F."/>
            <person name="Albersmeier A."/>
            <person name="Kalinowski J."/>
            <person name="Ruckert C."/>
        </authorList>
    </citation>
    <scope>NUCLEOTIDE SEQUENCE</scope>
    <source>
        <strain evidence="3">JCM 4136</strain>
    </source>
</reference>
<dbReference type="RefSeq" id="WP_189401312.1">
    <property type="nucleotide sequence ID" value="NZ_BLLO01000017.1"/>
</dbReference>
<evidence type="ECO:0000259" key="1">
    <source>
        <dbReference type="Pfam" id="PF04149"/>
    </source>
</evidence>
<keyword evidence="4" id="KW-1185">Reference proteome</keyword>
<gene>
    <name evidence="3" type="ORF">GCM10010227_50090</name>
    <name evidence="2" type="ORF">Sgou_26830</name>
</gene>
<dbReference type="InterPro" id="IPR007278">
    <property type="entry name" value="DUF397"/>
</dbReference>
<protein>
    <recommendedName>
        <fullName evidence="1">DUF397 domain-containing protein</fullName>
    </recommendedName>
</protein>
<reference evidence="3" key="3">
    <citation type="submission" date="2020-09" db="EMBL/GenBank/DDBJ databases">
        <authorList>
            <person name="Sun Q."/>
            <person name="Ohkuma M."/>
        </authorList>
    </citation>
    <scope>NUCLEOTIDE SEQUENCE</scope>
    <source>
        <strain evidence="3">JCM 4136</strain>
    </source>
</reference>
<reference evidence="2 4" key="2">
    <citation type="submission" date="2020-02" db="EMBL/GenBank/DDBJ databases">
        <title>Whole genome shotgun sequence of Streptomyces gougerotii NBRC 13043.</title>
        <authorList>
            <person name="Ichikawa N."/>
            <person name="Komaki H."/>
            <person name="Tamura T."/>
        </authorList>
    </citation>
    <scope>NUCLEOTIDE SEQUENCE [LARGE SCALE GENOMIC DNA]</scope>
    <source>
        <strain evidence="2 4">NBRC 13043</strain>
    </source>
</reference>